<feature type="domain" description="F-box" evidence="1">
    <location>
        <begin position="7"/>
        <end position="47"/>
    </location>
</feature>
<dbReference type="Gramene" id="Bo4g149490.1">
    <property type="protein sequence ID" value="Bo4g149490.1"/>
    <property type="gene ID" value="Bo4g149490"/>
</dbReference>
<dbReference type="InterPro" id="IPR036047">
    <property type="entry name" value="F-box-like_dom_sf"/>
</dbReference>
<dbReference type="PANTHER" id="PTHR31672">
    <property type="entry name" value="BNACNNG10540D PROTEIN"/>
    <property type="match status" value="1"/>
</dbReference>
<reference evidence="2" key="2">
    <citation type="submission" date="2015-03" db="UniProtKB">
        <authorList>
            <consortium name="EnsemblPlants"/>
        </authorList>
    </citation>
    <scope>IDENTIFICATION</scope>
</reference>
<dbReference type="InterPro" id="IPR001810">
    <property type="entry name" value="F-box_dom"/>
</dbReference>
<name>A0A0D3C158_BRAOL</name>
<dbReference type="PANTHER" id="PTHR31672:SF13">
    <property type="entry name" value="F-BOX PROTEIN CPR30-LIKE"/>
    <property type="match status" value="1"/>
</dbReference>
<keyword evidence="3" id="KW-1185">Reference proteome</keyword>
<reference evidence="2 3" key="1">
    <citation type="journal article" date="2014" name="Genome Biol.">
        <title>Transcriptome and methylome profiling reveals relics of genome dominance in the mesopolyploid Brassica oleracea.</title>
        <authorList>
            <person name="Parkin I.A."/>
            <person name="Koh C."/>
            <person name="Tang H."/>
            <person name="Robinson S.J."/>
            <person name="Kagale S."/>
            <person name="Clarke W.E."/>
            <person name="Town C.D."/>
            <person name="Nixon J."/>
            <person name="Krishnakumar V."/>
            <person name="Bidwell S.L."/>
            <person name="Denoeud F."/>
            <person name="Belcram H."/>
            <person name="Links M.G."/>
            <person name="Just J."/>
            <person name="Clarke C."/>
            <person name="Bender T."/>
            <person name="Huebert T."/>
            <person name="Mason A.S."/>
            <person name="Pires J.C."/>
            <person name="Barker G."/>
            <person name="Moore J."/>
            <person name="Walley P.G."/>
            <person name="Manoli S."/>
            <person name="Batley J."/>
            <person name="Edwards D."/>
            <person name="Nelson M.N."/>
            <person name="Wang X."/>
            <person name="Paterson A.H."/>
            <person name="King G."/>
            <person name="Bancroft I."/>
            <person name="Chalhoub B."/>
            <person name="Sharpe A.G."/>
        </authorList>
    </citation>
    <scope>NUCLEOTIDE SEQUENCE</scope>
    <source>
        <strain evidence="2 3">cv. TO1000</strain>
    </source>
</reference>
<dbReference type="RefSeq" id="XP_013633214.1">
    <property type="nucleotide sequence ID" value="XM_013777760.1"/>
</dbReference>
<dbReference type="Proteomes" id="UP000032141">
    <property type="component" value="Chromosome C4"/>
</dbReference>
<dbReference type="Gene3D" id="1.20.1280.50">
    <property type="match status" value="1"/>
</dbReference>
<proteinExistence type="predicted"/>
<dbReference type="OrthoDB" id="1107682at2759"/>
<evidence type="ECO:0000313" key="3">
    <source>
        <dbReference type="Proteomes" id="UP000032141"/>
    </source>
</evidence>
<dbReference type="NCBIfam" id="TIGR01640">
    <property type="entry name" value="F_box_assoc_1"/>
    <property type="match status" value="1"/>
</dbReference>
<dbReference type="Pfam" id="PF07734">
    <property type="entry name" value="FBA_1"/>
    <property type="match status" value="1"/>
</dbReference>
<organism evidence="2 3">
    <name type="scientific">Brassica oleracea var. oleracea</name>
    <dbReference type="NCBI Taxonomy" id="109376"/>
    <lineage>
        <taxon>Eukaryota</taxon>
        <taxon>Viridiplantae</taxon>
        <taxon>Streptophyta</taxon>
        <taxon>Embryophyta</taxon>
        <taxon>Tracheophyta</taxon>
        <taxon>Spermatophyta</taxon>
        <taxon>Magnoliopsida</taxon>
        <taxon>eudicotyledons</taxon>
        <taxon>Gunneridae</taxon>
        <taxon>Pentapetalae</taxon>
        <taxon>rosids</taxon>
        <taxon>malvids</taxon>
        <taxon>Brassicales</taxon>
        <taxon>Brassicaceae</taxon>
        <taxon>Brassiceae</taxon>
        <taxon>Brassica</taxon>
    </lineage>
</organism>
<dbReference type="InterPro" id="IPR050796">
    <property type="entry name" value="SCF_F-box_component"/>
</dbReference>
<dbReference type="InterPro" id="IPR006527">
    <property type="entry name" value="F-box-assoc_dom_typ1"/>
</dbReference>
<dbReference type="Pfam" id="PF00646">
    <property type="entry name" value="F-box"/>
    <property type="match status" value="1"/>
</dbReference>
<dbReference type="EnsemblPlants" id="Bo4g149490.1">
    <property type="protein sequence ID" value="Bo4g149490.1"/>
    <property type="gene ID" value="Bo4g149490"/>
</dbReference>
<dbReference type="SUPFAM" id="SSF81383">
    <property type="entry name" value="F-box domain"/>
    <property type="match status" value="1"/>
</dbReference>
<protein>
    <recommendedName>
        <fullName evidence="1">F-box domain-containing protein</fullName>
    </recommendedName>
</protein>
<evidence type="ECO:0000313" key="2">
    <source>
        <dbReference type="EnsemblPlants" id="Bo4g149490.1"/>
    </source>
</evidence>
<dbReference type="HOGENOM" id="CLU_034692_0_0_1"/>
<dbReference type="SMART" id="SM00256">
    <property type="entry name" value="FBOX"/>
    <property type="match status" value="1"/>
</dbReference>
<evidence type="ECO:0000259" key="1">
    <source>
        <dbReference type="SMART" id="SM00256"/>
    </source>
</evidence>
<dbReference type="InterPro" id="IPR017451">
    <property type="entry name" value="F-box-assoc_interact_dom"/>
</dbReference>
<dbReference type="GeneID" id="106338889"/>
<dbReference type="AlphaFoldDB" id="A0A0D3C158"/>
<accession>A0A0D3C158</accession>
<sequence>MTMITDLSLDLIEEILSKVSIKSLKAVKSTCKEWNTLSKDESFRKKHSTKEFPMFLNFDGYRFRKRFSLHRIHNIKDLTCIKEIAKLHIPLDLLIVNQCDGLLLCSAKGEDDSLVVWNPYLAQTRWIELRNSRIETNHQYAIGYDNSKNHKVLMLFDNHLKHEIYYFKSSSWRVLDINNHTNPKRRRKRGVSLKGNSYFVVDGKLLGFVFTREKFGPCMDLPFDSSDKFGDDGIRCSCVRGEQLAVLFQKYLYEFVIWITTKIEPDAVSWSSFLKVDMKPFVGADHWLEVESFFIEKEKKVAVVWGDYDYKDKCYVVGEDGCYQKKTYMKDIVVFYAPSLVQIQ</sequence>
<dbReference type="KEGG" id="boe:106338889"/>